<dbReference type="AlphaFoldDB" id="A0A6H2BW74"/>
<evidence type="ECO:0000256" key="7">
    <source>
        <dbReference type="ARBA" id="ARBA00038093"/>
    </source>
</evidence>
<dbReference type="PANTHER" id="PTHR33653">
    <property type="entry name" value="RIBONUCLEASE VAPC2"/>
    <property type="match status" value="1"/>
</dbReference>
<evidence type="ECO:0000256" key="3">
    <source>
        <dbReference type="ARBA" id="ARBA00022722"/>
    </source>
</evidence>
<feature type="domain" description="PIN" evidence="8">
    <location>
        <begin position="4"/>
        <end position="117"/>
    </location>
</feature>
<comment type="cofactor">
    <cofactor evidence="1">
        <name>Mg(2+)</name>
        <dbReference type="ChEBI" id="CHEBI:18420"/>
    </cofactor>
</comment>
<dbReference type="GO" id="GO:0016787">
    <property type="term" value="F:hydrolase activity"/>
    <property type="evidence" value="ECO:0007669"/>
    <property type="project" value="UniProtKB-KW"/>
</dbReference>
<dbReference type="Pfam" id="PF01850">
    <property type="entry name" value="PIN"/>
    <property type="match status" value="1"/>
</dbReference>
<evidence type="ECO:0000313" key="9">
    <source>
        <dbReference type="EMBL" id="QJB43832.1"/>
    </source>
</evidence>
<dbReference type="Gene3D" id="3.40.50.1010">
    <property type="entry name" value="5'-nuclease"/>
    <property type="match status" value="1"/>
</dbReference>
<dbReference type="KEGG" id="dfs:HGD76_06005"/>
<keyword evidence="2" id="KW-1277">Toxin-antitoxin system</keyword>
<evidence type="ECO:0000256" key="2">
    <source>
        <dbReference type="ARBA" id="ARBA00022649"/>
    </source>
</evidence>
<gene>
    <name evidence="9" type="ORF">HGD76_06005</name>
</gene>
<dbReference type="GO" id="GO:0004518">
    <property type="term" value="F:nuclease activity"/>
    <property type="evidence" value="ECO:0007669"/>
    <property type="project" value="UniProtKB-KW"/>
</dbReference>
<dbReference type="Proteomes" id="UP000502433">
    <property type="component" value="Chromosome"/>
</dbReference>
<accession>A0A6H2BW74</accession>
<evidence type="ECO:0000256" key="4">
    <source>
        <dbReference type="ARBA" id="ARBA00022723"/>
    </source>
</evidence>
<keyword evidence="4" id="KW-0479">Metal-binding</keyword>
<proteinExistence type="inferred from homology"/>
<dbReference type="InterPro" id="IPR029060">
    <property type="entry name" value="PIN-like_dom_sf"/>
</dbReference>
<evidence type="ECO:0000256" key="5">
    <source>
        <dbReference type="ARBA" id="ARBA00022801"/>
    </source>
</evidence>
<evidence type="ECO:0000256" key="1">
    <source>
        <dbReference type="ARBA" id="ARBA00001946"/>
    </source>
</evidence>
<dbReference type="InterPro" id="IPR050556">
    <property type="entry name" value="Type_II_TA_system_RNase"/>
</dbReference>
<reference evidence="9 10" key="1">
    <citation type="submission" date="2020-04" db="EMBL/GenBank/DDBJ databases">
        <title>Genome-Wide Identification of 5-Methylcytosine Sites in Bacterial Genomes By High-Throughput Sequencing of MspJI Restriction Fragments.</title>
        <authorList>
            <person name="Wu V."/>
        </authorList>
    </citation>
    <scope>NUCLEOTIDE SEQUENCE [LARGE SCALE GENOMIC DNA]</scope>
    <source>
        <strain evidence="9 10">CCAP 1403/13f</strain>
    </source>
</reference>
<dbReference type="RefSeq" id="WP_072033626.1">
    <property type="nucleotide sequence ID" value="NZ_CP051206.1"/>
</dbReference>
<reference evidence="9 10" key="2">
    <citation type="submission" date="2020-04" db="EMBL/GenBank/DDBJ databases">
        <authorList>
            <person name="Fomenkov A."/>
            <person name="Anton B.P."/>
            <person name="Roberts R.J."/>
        </authorList>
    </citation>
    <scope>NUCLEOTIDE SEQUENCE [LARGE SCALE GENOMIC DNA]</scope>
    <source>
        <strain evidence="9 10">CCAP 1403/13f</strain>
    </source>
</reference>
<sequence>MTFLCDTNIISELVRPQPNPGVLIWVKNLSSINISVITLEEIHYGLTSKPNLKIQNWFDNFIKNDCQILPITAEIAQLCGKIRGQQRLSGKTVTQADMMIAATAQIHQLTLVTRNIRDFDSCGIPLFNPFT</sequence>
<comment type="similarity">
    <text evidence="7">Belongs to the PINc/VapC protein family.</text>
</comment>
<evidence type="ECO:0000256" key="6">
    <source>
        <dbReference type="ARBA" id="ARBA00022842"/>
    </source>
</evidence>
<evidence type="ECO:0000259" key="8">
    <source>
        <dbReference type="Pfam" id="PF01850"/>
    </source>
</evidence>
<protein>
    <submittedName>
        <fullName evidence="9">Type II toxin-antitoxin system VapC family toxin</fullName>
    </submittedName>
</protein>
<evidence type="ECO:0000313" key="10">
    <source>
        <dbReference type="Proteomes" id="UP000502433"/>
    </source>
</evidence>
<keyword evidence="5" id="KW-0378">Hydrolase</keyword>
<organism evidence="9 10">
    <name type="scientific">Dolichospermum flos-aquae CCAP 1403/13F</name>
    <dbReference type="NCBI Taxonomy" id="315271"/>
    <lineage>
        <taxon>Bacteria</taxon>
        <taxon>Bacillati</taxon>
        <taxon>Cyanobacteriota</taxon>
        <taxon>Cyanophyceae</taxon>
        <taxon>Nostocales</taxon>
        <taxon>Aphanizomenonaceae</taxon>
        <taxon>Dolichospermum</taxon>
    </lineage>
</organism>
<dbReference type="PANTHER" id="PTHR33653:SF1">
    <property type="entry name" value="RIBONUCLEASE VAPC2"/>
    <property type="match status" value="1"/>
</dbReference>
<dbReference type="InterPro" id="IPR002716">
    <property type="entry name" value="PIN_dom"/>
</dbReference>
<dbReference type="EMBL" id="CP051206">
    <property type="protein sequence ID" value="QJB43832.1"/>
    <property type="molecule type" value="Genomic_DNA"/>
</dbReference>
<keyword evidence="6" id="KW-0460">Magnesium</keyword>
<keyword evidence="3" id="KW-0540">Nuclease</keyword>
<dbReference type="GO" id="GO:0046872">
    <property type="term" value="F:metal ion binding"/>
    <property type="evidence" value="ECO:0007669"/>
    <property type="project" value="UniProtKB-KW"/>
</dbReference>
<dbReference type="CDD" id="cd18746">
    <property type="entry name" value="PIN_VapC4-5_FitB-like"/>
    <property type="match status" value="1"/>
</dbReference>
<name>A0A6H2BW74_DOLFA</name>
<dbReference type="SUPFAM" id="SSF88723">
    <property type="entry name" value="PIN domain-like"/>
    <property type="match status" value="1"/>
</dbReference>